<dbReference type="EMBL" id="CAJJDN010000022">
    <property type="protein sequence ID" value="CAD8066702.1"/>
    <property type="molecule type" value="Genomic_DNA"/>
</dbReference>
<evidence type="ECO:0000256" key="1">
    <source>
        <dbReference type="SAM" id="Phobius"/>
    </source>
</evidence>
<reference evidence="2" key="1">
    <citation type="submission" date="2021-01" db="EMBL/GenBank/DDBJ databases">
        <authorList>
            <consortium name="Genoscope - CEA"/>
            <person name="William W."/>
        </authorList>
    </citation>
    <scope>NUCLEOTIDE SEQUENCE</scope>
</reference>
<keyword evidence="1" id="KW-0472">Membrane</keyword>
<evidence type="ECO:0008006" key="4">
    <source>
        <dbReference type="Google" id="ProtNLM"/>
    </source>
</evidence>
<name>A0A8S1LKD8_9CILI</name>
<evidence type="ECO:0000313" key="3">
    <source>
        <dbReference type="Proteomes" id="UP000692954"/>
    </source>
</evidence>
<keyword evidence="1" id="KW-1133">Transmembrane helix</keyword>
<dbReference type="OrthoDB" id="10495417at2759"/>
<accession>A0A8S1LKD8</accession>
<feature type="transmembrane region" description="Helical" evidence="1">
    <location>
        <begin position="42"/>
        <end position="63"/>
    </location>
</feature>
<feature type="transmembrane region" description="Helical" evidence="1">
    <location>
        <begin position="75"/>
        <end position="101"/>
    </location>
</feature>
<keyword evidence="1" id="KW-0812">Transmembrane</keyword>
<protein>
    <recommendedName>
        <fullName evidence="4">Transmembrane protein</fullName>
    </recommendedName>
</protein>
<evidence type="ECO:0000313" key="2">
    <source>
        <dbReference type="EMBL" id="CAD8066702.1"/>
    </source>
</evidence>
<dbReference type="AlphaFoldDB" id="A0A8S1LKD8"/>
<gene>
    <name evidence="2" type="ORF">PSON_ATCC_30995.1.T0220038</name>
</gene>
<comment type="caution">
    <text evidence="2">The sequence shown here is derived from an EMBL/GenBank/DDBJ whole genome shotgun (WGS) entry which is preliminary data.</text>
</comment>
<dbReference type="Proteomes" id="UP000692954">
    <property type="component" value="Unassembled WGS sequence"/>
</dbReference>
<sequence length="184" mass="22239">MIIIEMQQHIQVMRDQKNHGLFSFGLHGVKDVIEQLKFGRKWLLIIMVQQILELQIHIIKNLLVIGLVQLNIQPLYFLILIIRCISIMNLQTQVILLNFLMKRNIFIQNLMALLKKLITLKNGQEVYFHQKWFLYMWLLLTSLCIYGNKQEKKDKSEAKRVKLELYRKLLEQQEREQYFKIKRD</sequence>
<proteinExistence type="predicted"/>
<organism evidence="2 3">
    <name type="scientific">Paramecium sonneborni</name>
    <dbReference type="NCBI Taxonomy" id="65129"/>
    <lineage>
        <taxon>Eukaryota</taxon>
        <taxon>Sar</taxon>
        <taxon>Alveolata</taxon>
        <taxon>Ciliophora</taxon>
        <taxon>Intramacronucleata</taxon>
        <taxon>Oligohymenophorea</taxon>
        <taxon>Peniculida</taxon>
        <taxon>Parameciidae</taxon>
        <taxon>Paramecium</taxon>
    </lineage>
</organism>
<keyword evidence="3" id="KW-1185">Reference proteome</keyword>